<evidence type="ECO:0000259" key="11">
    <source>
        <dbReference type="Pfam" id="PF02709"/>
    </source>
</evidence>
<keyword evidence="4" id="KW-0328">Glycosyltransferase</keyword>
<evidence type="ECO:0000256" key="2">
    <source>
        <dbReference type="ARBA" id="ARBA00004922"/>
    </source>
</evidence>
<feature type="domain" description="Galactosyltransferase N-terminal" evidence="12">
    <location>
        <begin position="64"/>
        <end position="205"/>
    </location>
</feature>
<sequence>MRGSLFLVYASLRQILVPSGKSSNATNTLKELEANLPTKAARQQQTCRSICKALPIRLTPQEKSLKLVGNLTVSKDELARVDMQRLSREIKPYVDGGSWMYRDPAVSKNQRCDVSDNSAVAIIIPLRNRWHQVPALLSTLIPLLRKQKICHRIFIVEQADDAPFNRAKLFNVGYAEAIKVFRFGCAIFHDVDLVPINDLNPYGCDLEASKHVMHLGVGLDVRGFKLNYPRLVGGVLKMTTEQFDAVNGFSNKYWGWGQEDDDMERRLRQRNLSYVHISPTIARYAAMTHEKQPKVRRDEHLDLLKSADVRISSDGLSTLKYKVIHIHEESFYTLVLVDLRLKYQNLILITRILFCSQAAKDLGGESPLSEENKISKGLISRPVQFFAPAKFDPKLFIRLLKSPGQPTTVFLKIIRIEEVITMRRQSKLVILLLLTTVILSSRVYLKELLSVISETSQSKQMPYATSLRKAPPRVFPMLEQVHRNLTPGAVFQQTCSSICKQLPSNLTLQEMRLKFVGNLTISKEDLAHRDLQSLSQKFQPHVRGGSWMYRDPSLNATSRCNVNSSSAVSIIIPLRNRWYQIPPLLSTLVPLLRKQKICYRVFIIEQADGGLFNKGKLFNSGFIEASKLFRFGCVVLQDTDLVPINDLIPYGCDEETSKHVIHLGVGLDDRNYQLRYAKLIGGVLKMTTEQFVSVNGFSNEYWGWGQEDDDMEKRLRQRNIDYVHISPAIARYASMPHEQQERVRRSQGQYSVPNNVILLFFDLLCSALMESTNKVVRINEGDSPHYLKSVECESSKPGAVLR</sequence>
<reference evidence="13 14" key="1">
    <citation type="journal article" date="2018" name="Biotechnol. Adv.">
        <title>Improved genomic resources and new bioinformatic workflow for the carcinogenic parasite Clonorchis sinensis: Biotechnological implications.</title>
        <authorList>
            <person name="Wang D."/>
            <person name="Korhonen P.K."/>
            <person name="Gasser R.B."/>
            <person name="Young N.D."/>
        </authorList>
    </citation>
    <scope>NUCLEOTIDE SEQUENCE [LARGE SCALE GENOMIC DNA]</scope>
    <source>
        <strain evidence="13">Cs-k2</strain>
    </source>
</reference>
<keyword evidence="9" id="KW-0472">Membrane</keyword>
<dbReference type="GO" id="GO:0008378">
    <property type="term" value="F:galactosyltransferase activity"/>
    <property type="evidence" value="ECO:0007669"/>
    <property type="project" value="TreeGrafter"/>
</dbReference>
<keyword evidence="14" id="KW-1185">Reference proteome</keyword>
<keyword evidence="5" id="KW-0808">Transferase</keyword>
<name>A0A419Q918_CLOSI</name>
<evidence type="ECO:0000256" key="7">
    <source>
        <dbReference type="ARBA" id="ARBA00022968"/>
    </source>
</evidence>
<evidence type="ECO:0000256" key="10">
    <source>
        <dbReference type="ARBA" id="ARBA00023180"/>
    </source>
</evidence>
<evidence type="ECO:0000256" key="1">
    <source>
        <dbReference type="ARBA" id="ARBA00004606"/>
    </source>
</evidence>
<evidence type="ECO:0000256" key="5">
    <source>
        <dbReference type="ARBA" id="ARBA00022679"/>
    </source>
</evidence>
<dbReference type="InParanoid" id="A0A419Q918"/>
<dbReference type="GO" id="GO:0005975">
    <property type="term" value="P:carbohydrate metabolic process"/>
    <property type="evidence" value="ECO:0007669"/>
    <property type="project" value="InterPro"/>
</dbReference>
<accession>A0A419Q918</accession>
<dbReference type="Gene3D" id="3.90.550.10">
    <property type="entry name" value="Spore Coat Polysaccharide Biosynthesis Protein SpsA, Chain A"/>
    <property type="match status" value="2"/>
</dbReference>
<feature type="domain" description="Galactosyltransferase C-terminal" evidence="11">
    <location>
        <begin position="662"/>
        <end position="738"/>
    </location>
</feature>
<reference evidence="13 14" key="2">
    <citation type="journal article" date="2021" name="Genomics">
        <title>High-quality reference genome for Clonorchis sinensis.</title>
        <authorList>
            <person name="Young N.D."/>
            <person name="Stroehlein A.J."/>
            <person name="Kinkar L."/>
            <person name="Wang T."/>
            <person name="Sohn W.M."/>
            <person name="Chang B.C.H."/>
            <person name="Kaur P."/>
            <person name="Weisz D."/>
            <person name="Dudchenko O."/>
            <person name="Aiden E.L."/>
            <person name="Korhonen P.K."/>
            <person name="Gasser R.B."/>
        </authorList>
    </citation>
    <scope>NUCLEOTIDE SEQUENCE [LARGE SCALE GENOMIC DNA]</scope>
    <source>
        <strain evidence="13">Cs-k2</strain>
    </source>
</reference>
<evidence type="ECO:0000259" key="12">
    <source>
        <dbReference type="Pfam" id="PF13733"/>
    </source>
</evidence>
<proteinExistence type="inferred from homology"/>
<dbReference type="InterPro" id="IPR027791">
    <property type="entry name" value="Galactosyl_T_C"/>
</dbReference>
<comment type="pathway">
    <text evidence="2">Protein modification; protein glycosylation.</text>
</comment>
<dbReference type="InterPro" id="IPR029044">
    <property type="entry name" value="Nucleotide-diphossugar_trans"/>
</dbReference>
<comment type="subcellular location">
    <subcellularLocation>
        <location evidence="1">Membrane</location>
        <topology evidence="1">Single-pass type II membrane protein</topology>
    </subcellularLocation>
</comment>
<dbReference type="GO" id="GO:0005794">
    <property type="term" value="C:Golgi apparatus"/>
    <property type="evidence" value="ECO:0007669"/>
    <property type="project" value="TreeGrafter"/>
</dbReference>
<keyword evidence="7" id="KW-0735">Signal-anchor</keyword>
<comment type="similarity">
    <text evidence="3">Belongs to the glycosyltransferase 7 family.</text>
</comment>
<evidence type="ECO:0000256" key="8">
    <source>
        <dbReference type="ARBA" id="ARBA00022989"/>
    </source>
</evidence>
<dbReference type="InterPro" id="IPR003859">
    <property type="entry name" value="Galactosyl_T"/>
</dbReference>
<feature type="domain" description="Galactosyltransferase C-terminal" evidence="11">
    <location>
        <begin position="214"/>
        <end position="290"/>
    </location>
</feature>
<dbReference type="PANTHER" id="PTHR19300">
    <property type="entry name" value="BETA-1,4-GALACTOSYLTRANSFERASE"/>
    <property type="match status" value="1"/>
</dbReference>
<evidence type="ECO:0000256" key="3">
    <source>
        <dbReference type="ARBA" id="ARBA00005735"/>
    </source>
</evidence>
<dbReference type="STRING" id="79923.A0A419Q918"/>
<dbReference type="Pfam" id="PF02709">
    <property type="entry name" value="Glyco_transf_7C"/>
    <property type="match status" value="2"/>
</dbReference>
<dbReference type="InterPro" id="IPR027995">
    <property type="entry name" value="Galactosyl_T_N"/>
</dbReference>
<dbReference type="Pfam" id="PF13733">
    <property type="entry name" value="Glyco_transf_7N"/>
    <property type="match status" value="2"/>
</dbReference>
<dbReference type="EMBL" id="NIRI02000042">
    <property type="protein sequence ID" value="KAG5450191.1"/>
    <property type="molecule type" value="Genomic_DNA"/>
</dbReference>
<evidence type="ECO:0000313" key="13">
    <source>
        <dbReference type="EMBL" id="KAG5450191.1"/>
    </source>
</evidence>
<keyword evidence="8" id="KW-1133">Transmembrane helix</keyword>
<dbReference type="OrthoDB" id="10016069at2759"/>
<dbReference type="PANTHER" id="PTHR19300:SF57">
    <property type="entry name" value="BETA-1,4-N-ACETYLGALACTOSAMINYLTRANSFERASE"/>
    <property type="match status" value="1"/>
</dbReference>
<keyword evidence="10" id="KW-0325">Glycoprotein</keyword>
<comment type="caution">
    <text evidence="13">The sequence shown here is derived from an EMBL/GenBank/DDBJ whole genome shotgun (WGS) entry which is preliminary data.</text>
</comment>
<keyword evidence="6" id="KW-0812">Transmembrane</keyword>
<feature type="domain" description="Galactosyltransferase N-terminal" evidence="12">
    <location>
        <begin position="558"/>
        <end position="653"/>
    </location>
</feature>
<organism evidence="13 14">
    <name type="scientific">Clonorchis sinensis</name>
    <name type="common">Chinese liver fluke</name>
    <dbReference type="NCBI Taxonomy" id="79923"/>
    <lineage>
        <taxon>Eukaryota</taxon>
        <taxon>Metazoa</taxon>
        <taxon>Spiralia</taxon>
        <taxon>Lophotrochozoa</taxon>
        <taxon>Platyhelminthes</taxon>
        <taxon>Trematoda</taxon>
        <taxon>Digenea</taxon>
        <taxon>Opisthorchiida</taxon>
        <taxon>Opisthorchiata</taxon>
        <taxon>Opisthorchiidae</taxon>
        <taxon>Clonorchis</taxon>
    </lineage>
</organism>
<gene>
    <name evidence="13" type="ORF">CSKR_114266</name>
</gene>
<dbReference type="AlphaFoldDB" id="A0A419Q918"/>
<evidence type="ECO:0000256" key="6">
    <source>
        <dbReference type="ARBA" id="ARBA00022692"/>
    </source>
</evidence>
<dbReference type="UniPathway" id="UPA00378"/>
<evidence type="ECO:0000256" key="9">
    <source>
        <dbReference type="ARBA" id="ARBA00023136"/>
    </source>
</evidence>
<dbReference type="GO" id="GO:0016020">
    <property type="term" value="C:membrane"/>
    <property type="evidence" value="ECO:0007669"/>
    <property type="project" value="UniProtKB-SubCell"/>
</dbReference>
<evidence type="ECO:0000256" key="4">
    <source>
        <dbReference type="ARBA" id="ARBA00022676"/>
    </source>
</evidence>
<protein>
    <submittedName>
        <fullName evidence="13">Beta-1,4-galactosyltransferase 1</fullName>
    </submittedName>
</protein>
<dbReference type="SUPFAM" id="SSF53448">
    <property type="entry name" value="Nucleotide-diphospho-sugar transferases"/>
    <property type="match status" value="2"/>
</dbReference>
<evidence type="ECO:0000313" key="14">
    <source>
        <dbReference type="Proteomes" id="UP000286415"/>
    </source>
</evidence>
<dbReference type="Proteomes" id="UP000286415">
    <property type="component" value="Unassembled WGS sequence"/>
</dbReference>
<dbReference type="PRINTS" id="PR02050">
    <property type="entry name" value="B14GALTRFASE"/>
</dbReference>